<feature type="signal peptide" evidence="1">
    <location>
        <begin position="1"/>
        <end position="25"/>
    </location>
</feature>
<dbReference type="Proteomes" id="UP000477386">
    <property type="component" value="Unassembled WGS sequence"/>
</dbReference>
<reference evidence="2 3" key="1">
    <citation type="submission" date="2020-02" db="EMBL/GenBank/DDBJ databases">
        <title>Draft genome sequence of two Spirosoma agri KCTC 52727 and Spirosoma terrae KCTC 52035.</title>
        <authorList>
            <person name="Rojas J."/>
            <person name="Ambika Manirajan B."/>
            <person name="Ratering S."/>
            <person name="Suarez C."/>
            <person name="Schnell S."/>
        </authorList>
    </citation>
    <scope>NUCLEOTIDE SEQUENCE [LARGE SCALE GENOMIC DNA]</scope>
    <source>
        <strain evidence="2 3">KCTC 52727</strain>
    </source>
</reference>
<name>A0A6M0IPH9_9BACT</name>
<evidence type="ECO:0000313" key="3">
    <source>
        <dbReference type="Proteomes" id="UP000477386"/>
    </source>
</evidence>
<sequence>MKTIKHITLSLVIAIALNACTPKMAFTSSSVVPAASGTINVKKDKNENYTLKVNVHNLAESKNLTPSKGSYLVWMKQNDRSVKKLGQLNPSGKTLTASLSATAVAKPQEVFITAEDNAEILYPAGQTVLTTEK</sequence>
<protein>
    <recommendedName>
        <fullName evidence="4">DUF1425 domain-containing protein</fullName>
    </recommendedName>
</protein>
<keyword evidence="3" id="KW-1185">Reference proteome</keyword>
<gene>
    <name evidence="2" type="ORF">GK091_25610</name>
</gene>
<feature type="chain" id="PRO_5026793964" description="DUF1425 domain-containing protein" evidence="1">
    <location>
        <begin position="26"/>
        <end position="133"/>
    </location>
</feature>
<organism evidence="2 3">
    <name type="scientific">Spirosoma agri</name>
    <dbReference type="NCBI Taxonomy" id="1987381"/>
    <lineage>
        <taxon>Bacteria</taxon>
        <taxon>Pseudomonadati</taxon>
        <taxon>Bacteroidota</taxon>
        <taxon>Cytophagia</taxon>
        <taxon>Cytophagales</taxon>
        <taxon>Cytophagaceae</taxon>
        <taxon>Spirosoma</taxon>
    </lineage>
</organism>
<dbReference type="AlphaFoldDB" id="A0A6M0IPH9"/>
<proteinExistence type="predicted"/>
<evidence type="ECO:0008006" key="4">
    <source>
        <dbReference type="Google" id="ProtNLM"/>
    </source>
</evidence>
<comment type="caution">
    <text evidence="2">The sequence shown here is derived from an EMBL/GenBank/DDBJ whole genome shotgun (WGS) entry which is preliminary data.</text>
</comment>
<accession>A0A6M0IPH9</accession>
<evidence type="ECO:0000313" key="2">
    <source>
        <dbReference type="EMBL" id="NEU70280.1"/>
    </source>
</evidence>
<dbReference type="RefSeq" id="WP_164043577.1">
    <property type="nucleotide sequence ID" value="NZ_JAAGNZ010000003.1"/>
</dbReference>
<dbReference type="EMBL" id="JAAGNZ010000003">
    <property type="protein sequence ID" value="NEU70280.1"/>
    <property type="molecule type" value="Genomic_DNA"/>
</dbReference>
<evidence type="ECO:0000256" key="1">
    <source>
        <dbReference type="SAM" id="SignalP"/>
    </source>
</evidence>
<keyword evidence="1" id="KW-0732">Signal</keyword>